<evidence type="ECO:0000259" key="2">
    <source>
        <dbReference type="Pfam" id="PF24883"/>
    </source>
</evidence>
<proteinExistence type="predicted"/>
<evidence type="ECO:0000256" key="1">
    <source>
        <dbReference type="ARBA" id="ARBA00022737"/>
    </source>
</evidence>
<feature type="non-terminal residue" evidence="3">
    <location>
        <position position="175"/>
    </location>
</feature>
<dbReference type="GeneID" id="64623401"/>
<dbReference type="Pfam" id="PF24883">
    <property type="entry name" value="NPHP3_N"/>
    <property type="match status" value="1"/>
</dbReference>
<reference evidence="3" key="1">
    <citation type="journal article" date="2020" name="New Phytol.">
        <title>Comparative genomics reveals dynamic genome evolution in host specialist ectomycorrhizal fungi.</title>
        <authorList>
            <person name="Lofgren L.A."/>
            <person name="Nguyen N.H."/>
            <person name="Vilgalys R."/>
            <person name="Ruytinx J."/>
            <person name="Liao H.L."/>
            <person name="Branco S."/>
            <person name="Kuo A."/>
            <person name="LaButti K."/>
            <person name="Lipzen A."/>
            <person name="Andreopoulos W."/>
            <person name="Pangilinan J."/>
            <person name="Riley R."/>
            <person name="Hundley H."/>
            <person name="Na H."/>
            <person name="Barry K."/>
            <person name="Grigoriev I.V."/>
            <person name="Stajich J.E."/>
            <person name="Kennedy P.G."/>
        </authorList>
    </citation>
    <scope>NUCLEOTIDE SEQUENCE</scope>
    <source>
        <strain evidence="3">MN1</strain>
    </source>
</reference>
<keyword evidence="4" id="KW-1185">Reference proteome</keyword>
<evidence type="ECO:0000313" key="3">
    <source>
        <dbReference type="EMBL" id="KAG1815996.1"/>
    </source>
</evidence>
<dbReference type="Proteomes" id="UP000807769">
    <property type="component" value="Unassembled WGS sequence"/>
</dbReference>
<dbReference type="InterPro" id="IPR027417">
    <property type="entry name" value="P-loop_NTPase"/>
</dbReference>
<protein>
    <recommendedName>
        <fullName evidence="2">Nephrocystin 3-like N-terminal domain-containing protein</fullName>
    </recommendedName>
</protein>
<feature type="domain" description="Nephrocystin 3-like N-terminal" evidence="2">
    <location>
        <begin position="40"/>
        <end position="175"/>
    </location>
</feature>
<name>A0A9P7EAW6_9AGAM</name>
<feature type="non-terminal residue" evidence="3">
    <location>
        <position position="1"/>
    </location>
</feature>
<evidence type="ECO:0000313" key="4">
    <source>
        <dbReference type="Proteomes" id="UP000807769"/>
    </source>
</evidence>
<dbReference type="InterPro" id="IPR056884">
    <property type="entry name" value="NPHP3-like_N"/>
</dbReference>
<keyword evidence="1" id="KW-0677">Repeat</keyword>
<dbReference type="Gene3D" id="3.40.50.300">
    <property type="entry name" value="P-loop containing nucleotide triphosphate hydrolases"/>
    <property type="match status" value="1"/>
</dbReference>
<comment type="caution">
    <text evidence="3">The sequence shown here is derived from an EMBL/GenBank/DDBJ whole genome shotgun (WGS) entry which is preliminary data.</text>
</comment>
<dbReference type="OrthoDB" id="5106486at2759"/>
<gene>
    <name evidence="3" type="ORF">BJ212DRAFT_1221200</name>
</gene>
<sequence length="175" mass="20040">WVKLSEVAVKGAQYNSHEHQPHPKCLQGTQEDLLKYIYGFLDDTEKNHLIWLHGTAGIGKSAVAFTVAERMRGIKVTEETNIEKQLAGMFFFSCKHTKCCTAGYFFMMLVYQFATNFPSIQKDVNRTICDNPALLDPDTPLCDQMEALFLQPLWKLQLRLHRCPPLSFVIDVLDE</sequence>
<dbReference type="EMBL" id="JABBWG010000017">
    <property type="protein sequence ID" value="KAG1815996.1"/>
    <property type="molecule type" value="Genomic_DNA"/>
</dbReference>
<dbReference type="RefSeq" id="XP_041192802.1">
    <property type="nucleotide sequence ID" value="XM_041329384.1"/>
</dbReference>
<dbReference type="AlphaFoldDB" id="A0A9P7EAW6"/>
<accession>A0A9P7EAW6</accession>
<dbReference type="SUPFAM" id="SSF52540">
    <property type="entry name" value="P-loop containing nucleoside triphosphate hydrolases"/>
    <property type="match status" value="1"/>
</dbReference>
<organism evidence="3 4">
    <name type="scientific">Suillus subaureus</name>
    <dbReference type="NCBI Taxonomy" id="48587"/>
    <lineage>
        <taxon>Eukaryota</taxon>
        <taxon>Fungi</taxon>
        <taxon>Dikarya</taxon>
        <taxon>Basidiomycota</taxon>
        <taxon>Agaricomycotina</taxon>
        <taxon>Agaricomycetes</taxon>
        <taxon>Agaricomycetidae</taxon>
        <taxon>Boletales</taxon>
        <taxon>Suillineae</taxon>
        <taxon>Suillaceae</taxon>
        <taxon>Suillus</taxon>
    </lineage>
</organism>